<organism evidence="1 2">
    <name type="scientific">Acaulospora colombiana</name>
    <dbReference type="NCBI Taxonomy" id="27376"/>
    <lineage>
        <taxon>Eukaryota</taxon>
        <taxon>Fungi</taxon>
        <taxon>Fungi incertae sedis</taxon>
        <taxon>Mucoromycota</taxon>
        <taxon>Glomeromycotina</taxon>
        <taxon>Glomeromycetes</taxon>
        <taxon>Diversisporales</taxon>
        <taxon>Acaulosporaceae</taxon>
        <taxon>Acaulospora</taxon>
    </lineage>
</organism>
<accession>A0ACA9QFQ0</accession>
<sequence length="246" mass="27504">EPEVHDEDPLAQAFSRTLDATTNGFSILQLLKMFIPIFRLITFDTRTRINAKSRGIVHRIGNEIVAERKQAISEEKNSGSNQSTGAKDLLTLLIKANLADSGTDRRLSDEEVMSQIPTFFIAGHETTSTSTAWALVSLACDPAIQDKLRAELLEVPTDRPTMEELNSLSYMDMVVRETLRYHAVVNETVRVVAEDDVIPFEKPFEDKVKKGDGILIPIRVMNTLPEIWGPDSEEFKCVDTVSLLSN</sequence>
<keyword evidence="2" id="KW-1185">Reference proteome</keyword>
<name>A0ACA9QFQ0_9GLOM</name>
<dbReference type="EMBL" id="CAJVPT010053040">
    <property type="protein sequence ID" value="CAG8750767.1"/>
    <property type="molecule type" value="Genomic_DNA"/>
</dbReference>
<reference evidence="1" key="1">
    <citation type="submission" date="2021-06" db="EMBL/GenBank/DDBJ databases">
        <authorList>
            <person name="Kallberg Y."/>
            <person name="Tangrot J."/>
            <person name="Rosling A."/>
        </authorList>
    </citation>
    <scope>NUCLEOTIDE SEQUENCE</scope>
    <source>
        <strain evidence="1">CL356</strain>
    </source>
</reference>
<evidence type="ECO:0000313" key="1">
    <source>
        <dbReference type="EMBL" id="CAG8750767.1"/>
    </source>
</evidence>
<gene>
    <name evidence="1" type="ORF">ACOLOM_LOCUS12686</name>
</gene>
<protein>
    <submittedName>
        <fullName evidence="1">13011_t:CDS:1</fullName>
    </submittedName>
</protein>
<evidence type="ECO:0000313" key="2">
    <source>
        <dbReference type="Proteomes" id="UP000789525"/>
    </source>
</evidence>
<dbReference type="Proteomes" id="UP000789525">
    <property type="component" value="Unassembled WGS sequence"/>
</dbReference>
<feature type="non-terminal residue" evidence="1">
    <location>
        <position position="1"/>
    </location>
</feature>
<comment type="caution">
    <text evidence="1">The sequence shown here is derived from an EMBL/GenBank/DDBJ whole genome shotgun (WGS) entry which is preliminary data.</text>
</comment>
<proteinExistence type="predicted"/>
<feature type="non-terminal residue" evidence="1">
    <location>
        <position position="246"/>
    </location>
</feature>